<dbReference type="GO" id="GO:0006508">
    <property type="term" value="P:proteolysis"/>
    <property type="evidence" value="ECO:0007669"/>
    <property type="project" value="UniProtKB-KW"/>
</dbReference>
<evidence type="ECO:0000256" key="5">
    <source>
        <dbReference type="ARBA" id="ARBA00022801"/>
    </source>
</evidence>
<feature type="transmembrane region" description="Helical" evidence="9">
    <location>
        <begin position="219"/>
        <end position="237"/>
    </location>
</feature>
<dbReference type="PANTHER" id="PTHR43731:SF14">
    <property type="entry name" value="PRESENILIN-ASSOCIATED RHOMBOID-LIKE PROTEIN, MITOCHONDRIAL"/>
    <property type="match status" value="1"/>
</dbReference>
<evidence type="ECO:0000256" key="7">
    <source>
        <dbReference type="ARBA" id="ARBA00022989"/>
    </source>
</evidence>
<dbReference type="FunFam" id="1.20.1540.10:FF:000018">
    <property type="entry name" value="RHOMBOID-like protein 12, mitochondrial"/>
    <property type="match status" value="1"/>
</dbReference>
<dbReference type="Proteomes" id="UP001603857">
    <property type="component" value="Unassembled WGS sequence"/>
</dbReference>
<keyword evidence="5" id="KW-0378">Hydrolase</keyword>
<keyword evidence="4 9" id="KW-0812">Transmembrane</keyword>
<evidence type="ECO:0000256" key="6">
    <source>
        <dbReference type="ARBA" id="ARBA00022946"/>
    </source>
</evidence>
<dbReference type="GO" id="GO:0008233">
    <property type="term" value="F:peptidase activity"/>
    <property type="evidence" value="ECO:0007669"/>
    <property type="project" value="UniProtKB-KW"/>
</dbReference>
<comment type="similarity">
    <text evidence="2">Belongs to the peptidase S54 family.</text>
</comment>
<evidence type="ECO:0000256" key="2">
    <source>
        <dbReference type="ARBA" id="ARBA00009045"/>
    </source>
</evidence>
<feature type="domain" description="Peptidase S54 rhomboid" evidence="10">
    <location>
        <begin position="179"/>
        <end position="330"/>
    </location>
</feature>
<dbReference type="GO" id="GO:0016020">
    <property type="term" value="C:membrane"/>
    <property type="evidence" value="ECO:0007669"/>
    <property type="project" value="UniProtKB-SubCell"/>
</dbReference>
<comment type="subcellular location">
    <subcellularLocation>
        <location evidence="1">Membrane</location>
        <topology evidence="1">Multi-pass membrane protein</topology>
    </subcellularLocation>
</comment>
<evidence type="ECO:0000259" key="10">
    <source>
        <dbReference type="Pfam" id="PF01694"/>
    </source>
</evidence>
<dbReference type="InterPro" id="IPR050925">
    <property type="entry name" value="Rhomboid_protease_S54"/>
</dbReference>
<evidence type="ECO:0000256" key="9">
    <source>
        <dbReference type="SAM" id="Phobius"/>
    </source>
</evidence>
<dbReference type="AlphaFoldDB" id="A0ABD1MQZ2"/>
<keyword evidence="12" id="KW-1185">Reference proteome</keyword>
<keyword evidence="7 9" id="KW-1133">Transmembrane helix</keyword>
<comment type="caution">
    <text evidence="11">The sequence shown here is derived from an EMBL/GenBank/DDBJ whole genome shotgun (WGS) entry which is preliminary data.</text>
</comment>
<reference evidence="11 12" key="1">
    <citation type="submission" date="2024-08" db="EMBL/GenBank/DDBJ databases">
        <title>Insights into the chromosomal genome structure of Flemingia macrophylla.</title>
        <authorList>
            <person name="Ding Y."/>
            <person name="Zhao Y."/>
            <person name="Bi W."/>
            <person name="Wu M."/>
            <person name="Zhao G."/>
            <person name="Gong Y."/>
            <person name="Li W."/>
            <person name="Zhang P."/>
        </authorList>
    </citation>
    <scope>NUCLEOTIDE SEQUENCE [LARGE SCALE GENOMIC DNA]</scope>
    <source>
        <strain evidence="11">DYQJB</strain>
        <tissue evidence="11">Leaf</tissue>
    </source>
</reference>
<protein>
    <recommendedName>
        <fullName evidence="10">Peptidase S54 rhomboid domain-containing protein</fullName>
    </recommendedName>
</protein>
<feature type="transmembrane region" description="Helical" evidence="9">
    <location>
        <begin position="258"/>
        <end position="276"/>
    </location>
</feature>
<keyword evidence="6" id="KW-0809">Transit peptide</keyword>
<gene>
    <name evidence="11" type="ORF">Fmac_012672</name>
</gene>
<accession>A0ABD1MQZ2</accession>
<dbReference type="SUPFAM" id="SSF144091">
    <property type="entry name" value="Rhomboid-like"/>
    <property type="match status" value="1"/>
</dbReference>
<dbReference type="EMBL" id="JBGMDY010000004">
    <property type="protein sequence ID" value="KAL2338226.1"/>
    <property type="molecule type" value="Genomic_DNA"/>
</dbReference>
<evidence type="ECO:0000256" key="3">
    <source>
        <dbReference type="ARBA" id="ARBA00022670"/>
    </source>
</evidence>
<keyword evidence="3" id="KW-0645">Protease</keyword>
<evidence type="ECO:0000313" key="12">
    <source>
        <dbReference type="Proteomes" id="UP001603857"/>
    </source>
</evidence>
<dbReference type="Gene3D" id="1.20.1540.10">
    <property type="entry name" value="Rhomboid-like"/>
    <property type="match status" value="1"/>
</dbReference>
<feature type="transmembrane region" description="Helical" evidence="9">
    <location>
        <begin position="282"/>
        <end position="301"/>
    </location>
</feature>
<organism evidence="11 12">
    <name type="scientific">Flemingia macrophylla</name>
    <dbReference type="NCBI Taxonomy" id="520843"/>
    <lineage>
        <taxon>Eukaryota</taxon>
        <taxon>Viridiplantae</taxon>
        <taxon>Streptophyta</taxon>
        <taxon>Embryophyta</taxon>
        <taxon>Tracheophyta</taxon>
        <taxon>Spermatophyta</taxon>
        <taxon>Magnoliopsida</taxon>
        <taxon>eudicotyledons</taxon>
        <taxon>Gunneridae</taxon>
        <taxon>Pentapetalae</taxon>
        <taxon>rosids</taxon>
        <taxon>fabids</taxon>
        <taxon>Fabales</taxon>
        <taxon>Fabaceae</taxon>
        <taxon>Papilionoideae</taxon>
        <taxon>50 kb inversion clade</taxon>
        <taxon>NPAAA clade</taxon>
        <taxon>indigoferoid/millettioid clade</taxon>
        <taxon>Phaseoleae</taxon>
        <taxon>Flemingia</taxon>
    </lineage>
</organism>
<dbReference type="Pfam" id="PF01694">
    <property type="entry name" value="Rhomboid"/>
    <property type="match status" value="1"/>
</dbReference>
<dbReference type="InterPro" id="IPR035952">
    <property type="entry name" value="Rhomboid-like_sf"/>
</dbReference>
<keyword evidence="8 9" id="KW-0472">Membrane</keyword>
<proteinExistence type="inferred from homology"/>
<evidence type="ECO:0000313" key="11">
    <source>
        <dbReference type="EMBL" id="KAL2338226.1"/>
    </source>
</evidence>
<name>A0ABD1MQZ2_9FABA</name>
<dbReference type="PANTHER" id="PTHR43731">
    <property type="entry name" value="RHOMBOID PROTEASE"/>
    <property type="match status" value="1"/>
</dbReference>
<evidence type="ECO:0000256" key="1">
    <source>
        <dbReference type="ARBA" id="ARBA00004141"/>
    </source>
</evidence>
<evidence type="ECO:0000256" key="4">
    <source>
        <dbReference type="ARBA" id="ARBA00022692"/>
    </source>
</evidence>
<evidence type="ECO:0000256" key="8">
    <source>
        <dbReference type="ARBA" id="ARBA00023136"/>
    </source>
</evidence>
<feature type="transmembrane region" description="Helical" evidence="9">
    <location>
        <begin position="142"/>
        <end position="160"/>
    </location>
</feature>
<feature type="transmembrane region" description="Helical" evidence="9">
    <location>
        <begin position="313"/>
        <end position="333"/>
    </location>
</feature>
<dbReference type="InterPro" id="IPR022764">
    <property type="entry name" value="Peptidase_S54_rhomboid_dom"/>
</dbReference>
<sequence>MVLHAYYAFMRIKMQGLVRRVVSQAQTQAQGNAHYLPHRHANSHRILQTGVHSAISSLPKPSQQLNHIPSFFLTHHFHSCRTLSTKLRTFISQSMIQRHFAFNSLLRPALHFRRYNFNFNQYYGFRRGSWRSWLHRISPDDMVLGLIIANVAIFLLWRIADQKFMKNNFTISLDNFKSGRLHTMITNAFSHVDTWHIVSNMLGLYFFGLKVGRNFGPEFLLKLYLAGAVGGSVFYLIHQAYKAQTLKDWRAMIASKELALGASGAVNAIILLDIFLYPKATIYFNFFIPVPAVLLGILWIGKDLLGMIEGDSQVSRSAHLGGAAVAAIAWAGVRKGRF</sequence>